<name>A0A645EUM9_9ZZZZ</name>
<proteinExistence type="predicted"/>
<sequence length="57" mass="5820">MLALGQKGVGAIFLGSAATNFSLKDAGNQLNGEISKTGIYLNEDGTAGTIQHVDLVV</sequence>
<comment type="caution">
    <text evidence="1">The sequence shown here is derived from an EMBL/GenBank/DDBJ whole genome shotgun (WGS) entry which is preliminary data.</text>
</comment>
<evidence type="ECO:0000313" key="1">
    <source>
        <dbReference type="EMBL" id="MPN05160.1"/>
    </source>
</evidence>
<reference evidence="1" key="1">
    <citation type="submission" date="2019-08" db="EMBL/GenBank/DDBJ databases">
        <authorList>
            <person name="Kucharzyk K."/>
            <person name="Murdoch R.W."/>
            <person name="Higgins S."/>
            <person name="Loffler F."/>
        </authorList>
    </citation>
    <scope>NUCLEOTIDE SEQUENCE</scope>
</reference>
<accession>A0A645EUM9</accession>
<gene>
    <name evidence="1" type="ORF">SDC9_152410</name>
</gene>
<protein>
    <submittedName>
        <fullName evidence="1">Uncharacterized protein</fullName>
    </submittedName>
</protein>
<organism evidence="1">
    <name type="scientific">bioreactor metagenome</name>
    <dbReference type="NCBI Taxonomy" id="1076179"/>
    <lineage>
        <taxon>unclassified sequences</taxon>
        <taxon>metagenomes</taxon>
        <taxon>ecological metagenomes</taxon>
    </lineage>
</organism>
<dbReference type="AlphaFoldDB" id="A0A645EUM9"/>
<dbReference type="EMBL" id="VSSQ01051073">
    <property type="protein sequence ID" value="MPN05160.1"/>
    <property type="molecule type" value="Genomic_DNA"/>
</dbReference>